<reference evidence="9 10" key="1">
    <citation type="submission" date="2018-08" db="EMBL/GenBank/DDBJ databases">
        <title>Sequencing the genomes of 1000 actinobacteria strains.</title>
        <authorList>
            <person name="Klenk H.-P."/>
        </authorList>
    </citation>
    <scope>NUCLEOTIDE SEQUENCE [LARGE SCALE GENOMIC DNA]</scope>
    <source>
        <strain evidence="9 10">DSM 44099</strain>
    </source>
</reference>
<dbReference type="PROSITE" id="PS50156">
    <property type="entry name" value="SSD"/>
    <property type="match status" value="1"/>
</dbReference>
<evidence type="ECO:0000313" key="9">
    <source>
        <dbReference type="EMBL" id="REF95891.1"/>
    </source>
</evidence>
<keyword evidence="10" id="KW-1185">Reference proteome</keyword>
<dbReference type="GO" id="GO:0005886">
    <property type="term" value="C:plasma membrane"/>
    <property type="evidence" value="ECO:0007669"/>
    <property type="project" value="UniProtKB-SubCell"/>
</dbReference>
<evidence type="ECO:0000313" key="10">
    <source>
        <dbReference type="Proteomes" id="UP000256913"/>
    </source>
</evidence>
<accession>A0A3D9ZF12</accession>
<dbReference type="InterPro" id="IPR000731">
    <property type="entry name" value="SSD"/>
</dbReference>
<feature type="transmembrane region" description="Helical" evidence="7">
    <location>
        <begin position="589"/>
        <end position="608"/>
    </location>
</feature>
<feature type="transmembrane region" description="Helical" evidence="7">
    <location>
        <begin position="179"/>
        <end position="200"/>
    </location>
</feature>
<dbReference type="AlphaFoldDB" id="A0A3D9ZF12"/>
<dbReference type="InterPro" id="IPR050545">
    <property type="entry name" value="Mycobact_MmpL"/>
</dbReference>
<protein>
    <submittedName>
        <fullName evidence="9">RND superfamily putative drug exporter</fullName>
    </submittedName>
</protein>
<evidence type="ECO:0000256" key="1">
    <source>
        <dbReference type="ARBA" id="ARBA00004651"/>
    </source>
</evidence>
<dbReference type="RefSeq" id="WP_116067501.1">
    <property type="nucleotide sequence ID" value="NZ_BONB01000038.1"/>
</dbReference>
<organism evidence="9 10">
    <name type="scientific">Asanoa ferruginea</name>
    <dbReference type="NCBI Taxonomy" id="53367"/>
    <lineage>
        <taxon>Bacteria</taxon>
        <taxon>Bacillati</taxon>
        <taxon>Actinomycetota</taxon>
        <taxon>Actinomycetes</taxon>
        <taxon>Micromonosporales</taxon>
        <taxon>Micromonosporaceae</taxon>
        <taxon>Asanoa</taxon>
    </lineage>
</organism>
<dbReference type="SUPFAM" id="SSF82866">
    <property type="entry name" value="Multidrug efflux transporter AcrB transmembrane domain"/>
    <property type="match status" value="2"/>
</dbReference>
<feature type="transmembrane region" description="Helical" evidence="7">
    <location>
        <begin position="525"/>
        <end position="544"/>
    </location>
</feature>
<name>A0A3D9ZF12_9ACTN</name>
<comment type="caution">
    <text evidence="9">The sequence shown here is derived from an EMBL/GenBank/DDBJ whole genome shotgun (WGS) entry which is preliminary data.</text>
</comment>
<feature type="transmembrane region" description="Helical" evidence="7">
    <location>
        <begin position="299"/>
        <end position="327"/>
    </location>
</feature>
<feature type="transmembrane region" description="Helical" evidence="7">
    <location>
        <begin position="372"/>
        <end position="392"/>
    </location>
</feature>
<keyword evidence="4 7" id="KW-0812">Transmembrane</keyword>
<keyword evidence="6 7" id="KW-0472">Membrane</keyword>
<evidence type="ECO:0000256" key="7">
    <source>
        <dbReference type="SAM" id="Phobius"/>
    </source>
</evidence>
<evidence type="ECO:0000256" key="5">
    <source>
        <dbReference type="ARBA" id="ARBA00022989"/>
    </source>
</evidence>
<feature type="transmembrane region" description="Helical" evidence="7">
    <location>
        <begin position="556"/>
        <end position="577"/>
    </location>
</feature>
<dbReference type="Pfam" id="PF03176">
    <property type="entry name" value="MMPL"/>
    <property type="match status" value="2"/>
</dbReference>
<proteinExistence type="inferred from homology"/>
<feature type="transmembrane region" description="Helical" evidence="7">
    <location>
        <begin position="12"/>
        <end position="32"/>
    </location>
</feature>
<sequence>MHAFLARLGRWCARRHWVVIAAWVVLLVGLVVGNNRWGGDYVNDYTVPGSQSEKGTNVIASEFPGQTTFVGQLVFQAPAGSTVKAQQAAVDQSVANTATLPHVVSATSPFATNPPTVSPDGTIAYGNVDYDISTDALGDEYLNQLDNAVAPARAAGLTVEYGAATGQIGKGTNDAASEIVGIVVAFVLLFLIFFSVVAALIPLVSAVFSVLAALSIIGLLAAAFTFPTTGPTLATLLGLGVAIDYGLFQVARHREDLADGDYVRAAGSANGHSGMAILVAGTTVIIAMLSLYISGLPFIGALGISAALAVALTMLAALTLIPAFLGLTGRTVLAIRRFREPPPPPGVDPVTHPAHEHGAFARWGRYVSRQPWPWAIGAVAVLLVITIPLIWIDFGQLDPGTDPTSDSDRRAYDLIAEGFGPGANGPLTVVISIPPGTDPTTLVTSTQLALEQQPGVASVAPPVVNPQGNTAIINVIPTTGPRDTATTDLVHRIRDDVLPTVPATTYLTGQTASYDDFTARTVQRLPWLIFAVVILSLLLLTTAFRSLVIGIQAAVMNLLSVGAAYGVIVAVFQWGWGSSWIGVDMPLSIPAYVPMIMFAVVFGLSMDYEVFLMSRVREAYLRTRDTRRSVALGIGATARVITTAALIMIVVFISFVADPDPTIKMLAVGMAVSVLLDASIVRMILVPAILAILGDRAWWIPRWLDHILPRLDIEGEQPEAPELEGAHR</sequence>
<feature type="transmembrane region" description="Helical" evidence="7">
    <location>
        <begin position="667"/>
        <end position="693"/>
    </location>
</feature>
<dbReference type="InterPro" id="IPR004869">
    <property type="entry name" value="MMPL_dom"/>
</dbReference>
<dbReference type="OrthoDB" id="7051771at2"/>
<feature type="transmembrane region" description="Helical" evidence="7">
    <location>
        <begin position="629"/>
        <end position="655"/>
    </location>
</feature>
<dbReference type="PANTHER" id="PTHR33406">
    <property type="entry name" value="MEMBRANE PROTEIN MJ1562-RELATED"/>
    <property type="match status" value="1"/>
</dbReference>
<dbReference type="Gene3D" id="1.20.1640.10">
    <property type="entry name" value="Multidrug efflux transporter AcrB transmembrane domain"/>
    <property type="match status" value="2"/>
</dbReference>
<evidence type="ECO:0000259" key="8">
    <source>
        <dbReference type="PROSITE" id="PS50156"/>
    </source>
</evidence>
<comment type="subcellular location">
    <subcellularLocation>
        <location evidence="1">Cell membrane</location>
        <topology evidence="1">Multi-pass membrane protein</topology>
    </subcellularLocation>
</comment>
<keyword evidence="3" id="KW-1003">Cell membrane</keyword>
<evidence type="ECO:0000256" key="4">
    <source>
        <dbReference type="ARBA" id="ARBA00022692"/>
    </source>
</evidence>
<feature type="transmembrane region" description="Helical" evidence="7">
    <location>
        <begin position="207"/>
        <end position="226"/>
    </location>
</feature>
<evidence type="ECO:0000256" key="6">
    <source>
        <dbReference type="ARBA" id="ARBA00023136"/>
    </source>
</evidence>
<evidence type="ECO:0000256" key="3">
    <source>
        <dbReference type="ARBA" id="ARBA00022475"/>
    </source>
</evidence>
<keyword evidence="5 7" id="KW-1133">Transmembrane helix</keyword>
<feature type="transmembrane region" description="Helical" evidence="7">
    <location>
        <begin position="272"/>
        <end position="293"/>
    </location>
</feature>
<comment type="similarity">
    <text evidence="2">Belongs to the resistance-nodulation-cell division (RND) (TC 2.A.6) family. MmpL subfamily.</text>
</comment>
<dbReference type="Proteomes" id="UP000256913">
    <property type="component" value="Unassembled WGS sequence"/>
</dbReference>
<gene>
    <name evidence="9" type="ORF">DFJ67_1854</name>
</gene>
<evidence type="ECO:0000256" key="2">
    <source>
        <dbReference type="ARBA" id="ARBA00010157"/>
    </source>
</evidence>
<feature type="domain" description="SSD" evidence="8">
    <location>
        <begin position="199"/>
        <end position="327"/>
    </location>
</feature>
<dbReference type="PANTHER" id="PTHR33406:SF11">
    <property type="entry name" value="MEMBRANE PROTEIN SCO6666-RELATED"/>
    <property type="match status" value="1"/>
</dbReference>
<dbReference type="EMBL" id="QUMQ01000001">
    <property type="protein sequence ID" value="REF95891.1"/>
    <property type="molecule type" value="Genomic_DNA"/>
</dbReference>
<feature type="transmembrane region" description="Helical" evidence="7">
    <location>
        <begin position="232"/>
        <end position="251"/>
    </location>
</feature>